<protein>
    <submittedName>
        <fullName evidence="1">Uncharacterized protein</fullName>
    </submittedName>
</protein>
<evidence type="ECO:0000313" key="2">
    <source>
        <dbReference type="Proteomes" id="UP001180020"/>
    </source>
</evidence>
<accession>A0AAV9ELR0</accession>
<organism evidence="1 2">
    <name type="scientific">Acorus calamus</name>
    <name type="common">Sweet flag</name>
    <dbReference type="NCBI Taxonomy" id="4465"/>
    <lineage>
        <taxon>Eukaryota</taxon>
        <taxon>Viridiplantae</taxon>
        <taxon>Streptophyta</taxon>
        <taxon>Embryophyta</taxon>
        <taxon>Tracheophyta</taxon>
        <taxon>Spermatophyta</taxon>
        <taxon>Magnoliopsida</taxon>
        <taxon>Liliopsida</taxon>
        <taxon>Acoraceae</taxon>
        <taxon>Acorus</taxon>
    </lineage>
</organism>
<dbReference type="AlphaFoldDB" id="A0AAV9ELR0"/>
<comment type="caution">
    <text evidence="1">The sequence shown here is derived from an EMBL/GenBank/DDBJ whole genome shotgun (WGS) entry which is preliminary data.</text>
</comment>
<gene>
    <name evidence="1" type="ORF">QJS10_CPA06g00210</name>
</gene>
<proteinExistence type="predicted"/>
<keyword evidence="2" id="KW-1185">Reference proteome</keyword>
<name>A0AAV9ELR0_ACOCL</name>
<sequence>MWCLWTPLKILTTRSKLNGLVEDGIVTSRGGLNSRLLRTNELTCPQNANTTAKGREYQARRLAIFATLFLFE</sequence>
<reference evidence="1" key="2">
    <citation type="submission" date="2023-06" db="EMBL/GenBank/DDBJ databases">
        <authorList>
            <person name="Ma L."/>
            <person name="Liu K.-W."/>
            <person name="Li Z."/>
            <person name="Hsiao Y.-Y."/>
            <person name="Qi Y."/>
            <person name="Fu T."/>
            <person name="Tang G."/>
            <person name="Zhang D."/>
            <person name="Sun W.-H."/>
            <person name="Liu D.-K."/>
            <person name="Li Y."/>
            <person name="Chen G.-Z."/>
            <person name="Liu X.-D."/>
            <person name="Liao X.-Y."/>
            <person name="Jiang Y.-T."/>
            <person name="Yu X."/>
            <person name="Hao Y."/>
            <person name="Huang J."/>
            <person name="Zhao X.-W."/>
            <person name="Ke S."/>
            <person name="Chen Y.-Y."/>
            <person name="Wu W.-L."/>
            <person name="Hsu J.-L."/>
            <person name="Lin Y.-F."/>
            <person name="Huang M.-D."/>
            <person name="Li C.-Y."/>
            <person name="Huang L."/>
            <person name="Wang Z.-W."/>
            <person name="Zhao X."/>
            <person name="Zhong W.-Y."/>
            <person name="Peng D.-H."/>
            <person name="Ahmad S."/>
            <person name="Lan S."/>
            <person name="Zhang J.-S."/>
            <person name="Tsai W.-C."/>
            <person name="Van De Peer Y."/>
            <person name="Liu Z.-J."/>
        </authorList>
    </citation>
    <scope>NUCLEOTIDE SEQUENCE</scope>
    <source>
        <strain evidence="1">CP</strain>
        <tissue evidence="1">Leaves</tissue>
    </source>
</reference>
<reference evidence="1" key="1">
    <citation type="journal article" date="2023" name="Nat. Commun.">
        <title>Diploid and tetraploid genomes of Acorus and the evolution of monocots.</title>
        <authorList>
            <person name="Ma L."/>
            <person name="Liu K.W."/>
            <person name="Li Z."/>
            <person name="Hsiao Y.Y."/>
            <person name="Qi Y."/>
            <person name="Fu T."/>
            <person name="Tang G.D."/>
            <person name="Zhang D."/>
            <person name="Sun W.H."/>
            <person name="Liu D.K."/>
            <person name="Li Y."/>
            <person name="Chen G.Z."/>
            <person name="Liu X.D."/>
            <person name="Liao X.Y."/>
            <person name="Jiang Y.T."/>
            <person name="Yu X."/>
            <person name="Hao Y."/>
            <person name="Huang J."/>
            <person name="Zhao X.W."/>
            <person name="Ke S."/>
            <person name="Chen Y.Y."/>
            <person name="Wu W.L."/>
            <person name="Hsu J.L."/>
            <person name="Lin Y.F."/>
            <person name="Huang M.D."/>
            <person name="Li C.Y."/>
            <person name="Huang L."/>
            <person name="Wang Z.W."/>
            <person name="Zhao X."/>
            <person name="Zhong W.Y."/>
            <person name="Peng D.H."/>
            <person name="Ahmad S."/>
            <person name="Lan S."/>
            <person name="Zhang J.S."/>
            <person name="Tsai W.C."/>
            <person name="Van de Peer Y."/>
            <person name="Liu Z.J."/>
        </authorList>
    </citation>
    <scope>NUCLEOTIDE SEQUENCE</scope>
    <source>
        <strain evidence="1">CP</strain>
    </source>
</reference>
<dbReference type="Proteomes" id="UP001180020">
    <property type="component" value="Unassembled WGS sequence"/>
</dbReference>
<evidence type="ECO:0000313" key="1">
    <source>
        <dbReference type="EMBL" id="KAK1314440.1"/>
    </source>
</evidence>
<dbReference type="EMBL" id="JAUJYO010000006">
    <property type="protein sequence ID" value="KAK1314440.1"/>
    <property type="molecule type" value="Genomic_DNA"/>
</dbReference>